<proteinExistence type="predicted"/>
<comment type="caution">
    <text evidence="2">The sequence shown here is derived from an EMBL/GenBank/DDBJ whole genome shotgun (WGS) entry which is preliminary data.</text>
</comment>
<evidence type="ECO:0000313" key="3">
    <source>
        <dbReference type="Proteomes" id="UP000324222"/>
    </source>
</evidence>
<gene>
    <name evidence="2" type="ORF">E2C01_054745</name>
</gene>
<name>A0A5B7GKG9_PORTR</name>
<dbReference type="AlphaFoldDB" id="A0A5B7GKG9"/>
<protein>
    <submittedName>
        <fullName evidence="2">Uncharacterized protein</fullName>
    </submittedName>
</protein>
<keyword evidence="3" id="KW-1185">Reference proteome</keyword>
<reference evidence="2 3" key="1">
    <citation type="submission" date="2019-05" db="EMBL/GenBank/DDBJ databases">
        <title>Another draft genome of Portunus trituberculatus and its Hox gene families provides insights of decapod evolution.</title>
        <authorList>
            <person name="Jeong J.-H."/>
            <person name="Song I."/>
            <person name="Kim S."/>
            <person name="Choi T."/>
            <person name="Kim D."/>
            <person name="Ryu S."/>
            <person name="Kim W."/>
        </authorList>
    </citation>
    <scope>NUCLEOTIDE SEQUENCE [LARGE SCALE GENOMIC DNA]</scope>
    <source>
        <tissue evidence="2">Muscle</tissue>
    </source>
</reference>
<evidence type="ECO:0000313" key="2">
    <source>
        <dbReference type="EMBL" id="MPC60690.1"/>
    </source>
</evidence>
<organism evidence="2 3">
    <name type="scientific">Portunus trituberculatus</name>
    <name type="common">Swimming crab</name>
    <name type="synonym">Neptunus trituberculatus</name>
    <dbReference type="NCBI Taxonomy" id="210409"/>
    <lineage>
        <taxon>Eukaryota</taxon>
        <taxon>Metazoa</taxon>
        <taxon>Ecdysozoa</taxon>
        <taxon>Arthropoda</taxon>
        <taxon>Crustacea</taxon>
        <taxon>Multicrustacea</taxon>
        <taxon>Malacostraca</taxon>
        <taxon>Eumalacostraca</taxon>
        <taxon>Eucarida</taxon>
        <taxon>Decapoda</taxon>
        <taxon>Pleocyemata</taxon>
        <taxon>Brachyura</taxon>
        <taxon>Eubrachyura</taxon>
        <taxon>Portunoidea</taxon>
        <taxon>Portunidae</taxon>
        <taxon>Portuninae</taxon>
        <taxon>Portunus</taxon>
    </lineage>
</organism>
<feature type="region of interest" description="Disordered" evidence="1">
    <location>
        <begin position="1"/>
        <end position="32"/>
    </location>
</feature>
<dbReference type="EMBL" id="VSRR010017793">
    <property type="protein sequence ID" value="MPC60690.1"/>
    <property type="molecule type" value="Genomic_DNA"/>
</dbReference>
<sequence>MKRAHHQAFPPTPRTGVHCEKKKKKKEVEGGS</sequence>
<evidence type="ECO:0000256" key="1">
    <source>
        <dbReference type="SAM" id="MobiDB-lite"/>
    </source>
</evidence>
<dbReference type="Proteomes" id="UP000324222">
    <property type="component" value="Unassembled WGS sequence"/>
</dbReference>
<accession>A0A5B7GKG9</accession>